<accession>A0A1W1EFP8</accession>
<feature type="transmembrane region" description="Helical" evidence="5">
    <location>
        <begin position="140"/>
        <end position="158"/>
    </location>
</feature>
<dbReference type="AlphaFoldDB" id="A0A1W1EFP8"/>
<keyword evidence="2 5" id="KW-0812">Transmembrane</keyword>
<dbReference type="GO" id="GO:0015385">
    <property type="term" value="F:sodium:proton antiporter activity"/>
    <property type="evidence" value="ECO:0007669"/>
    <property type="project" value="TreeGrafter"/>
</dbReference>
<dbReference type="GO" id="GO:0005886">
    <property type="term" value="C:plasma membrane"/>
    <property type="evidence" value="ECO:0007669"/>
    <property type="project" value="TreeGrafter"/>
</dbReference>
<dbReference type="Gene3D" id="1.20.1420.30">
    <property type="entry name" value="NCX, central ion-binding region"/>
    <property type="match status" value="1"/>
</dbReference>
<feature type="transmembrane region" description="Helical" evidence="5">
    <location>
        <begin position="251"/>
        <end position="274"/>
    </location>
</feature>
<feature type="transmembrane region" description="Helical" evidence="5">
    <location>
        <begin position="315"/>
        <end position="334"/>
    </location>
</feature>
<dbReference type="PANTHER" id="PTHR37958:SF1">
    <property type="entry name" value="SODIUM-POTASSIUM_PROTON ANTIPORTER CHAA"/>
    <property type="match status" value="1"/>
</dbReference>
<feature type="transmembrane region" description="Helical" evidence="5">
    <location>
        <begin position="219"/>
        <end position="239"/>
    </location>
</feature>
<dbReference type="PANTHER" id="PTHR37958">
    <property type="entry name" value="SODIUM-POTASSIUM/PROTON ANTIPORTER CHAA"/>
    <property type="match status" value="1"/>
</dbReference>
<feature type="transmembrane region" description="Helical" evidence="5">
    <location>
        <begin position="12"/>
        <end position="31"/>
    </location>
</feature>
<evidence type="ECO:0000256" key="4">
    <source>
        <dbReference type="ARBA" id="ARBA00023136"/>
    </source>
</evidence>
<feature type="transmembrane region" description="Helical" evidence="5">
    <location>
        <begin position="164"/>
        <end position="181"/>
    </location>
</feature>
<reference evidence="7" key="1">
    <citation type="submission" date="2016-10" db="EMBL/GenBank/DDBJ databases">
        <authorList>
            <person name="de Groot N.N."/>
        </authorList>
    </citation>
    <scope>NUCLEOTIDE SEQUENCE</scope>
</reference>
<feature type="transmembrane region" description="Helical" evidence="5">
    <location>
        <begin position="341"/>
        <end position="359"/>
    </location>
</feature>
<organism evidence="7">
    <name type="scientific">hydrothermal vent metagenome</name>
    <dbReference type="NCBI Taxonomy" id="652676"/>
    <lineage>
        <taxon>unclassified sequences</taxon>
        <taxon>metagenomes</taxon>
        <taxon>ecological metagenomes</taxon>
    </lineage>
</organism>
<evidence type="ECO:0000259" key="6">
    <source>
        <dbReference type="Pfam" id="PF01699"/>
    </source>
</evidence>
<proteinExistence type="predicted"/>
<dbReference type="InterPro" id="IPR004837">
    <property type="entry name" value="NaCa_Exmemb"/>
</dbReference>
<dbReference type="GO" id="GO:0015386">
    <property type="term" value="F:potassium:proton antiporter activity"/>
    <property type="evidence" value="ECO:0007669"/>
    <property type="project" value="TreeGrafter"/>
</dbReference>
<feature type="domain" description="Sodium/calcium exchanger membrane region" evidence="6">
    <location>
        <begin position="38"/>
        <end position="186"/>
    </location>
</feature>
<dbReference type="InterPro" id="IPR052946">
    <property type="entry name" value="Alkaline_pH_Ca-Antiporter"/>
</dbReference>
<sequence length="360" mass="39563">MQILKDFSKEYSLFIAVIAYFAITHFEHTLASTVMGNLIGFSVLFAVIIYSAISVAHHAEKLAEKFGEPYGTLILTISAVIVEIIIIVIMMMHAGSATLARDTIYSAIMLDINGLLGLAAIIGGIKYGEQPYNVDSSNSYLSMLLVAIGIAMVVPHYISPEFHTPFMMFNVVVFILLYITFTRIQVKSHKYFFEYKYKDKKVEEVKHSSSEINAWYHSVNLVVSIIVIGMLAEVLSIFMGNTLDTFDMPMAIGAVGVAVISASPELITAVRAALDNRMQTVINIALGASLATVLLTIPAVILVSEFYGMDLNLSLTPIQGVMIGLTLLVSIVNFNDGETNVLEGFLHFILFIVFSFLLFA</sequence>
<feature type="transmembrane region" description="Helical" evidence="5">
    <location>
        <begin position="70"/>
        <end position="92"/>
    </location>
</feature>
<keyword evidence="4 5" id="KW-0472">Membrane</keyword>
<feature type="domain" description="Sodium/calcium exchanger membrane region" evidence="6">
    <location>
        <begin position="221"/>
        <end position="359"/>
    </location>
</feature>
<protein>
    <submittedName>
        <fullName evidence="7">Calcium/proton antiporter</fullName>
    </submittedName>
</protein>
<gene>
    <name evidence="7" type="ORF">MNB_SV-5-101</name>
</gene>
<evidence type="ECO:0000256" key="3">
    <source>
        <dbReference type="ARBA" id="ARBA00022989"/>
    </source>
</evidence>
<dbReference type="Pfam" id="PF01699">
    <property type="entry name" value="Na_Ca_ex"/>
    <property type="match status" value="2"/>
</dbReference>
<feature type="transmembrane region" description="Helical" evidence="5">
    <location>
        <begin position="37"/>
        <end position="58"/>
    </location>
</feature>
<comment type="subcellular location">
    <subcellularLocation>
        <location evidence="1">Membrane</location>
        <topology evidence="1">Multi-pass membrane protein</topology>
    </subcellularLocation>
</comment>
<evidence type="ECO:0000256" key="5">
    <source>
        <dbReference type="SAM" id="Phobius"/>
    </source>
</evidence>
<keyword evidence="3 5" id="KW-1133">Transmembrane helix</keyword>
<feature type="transmembrane region" description="Helical" evidence="5">
    <location>
        <begin position="281"/>
        <end position="303"/>
    </location>
</feature>
<evidence type="ECO:0000256" key="2">
    <source>
        <dbReference type="ARBA" id="ARBA00022692"/>
    </source>
</evidence>
<dbReference type="InterPro" id="IPR044880">
    <property type="entry name" value="NCX_ion-bd_dom_sf"/>
</dbReference>
<feature type="transmembrane region" description="Helical" evidence="5">
    <location>
        <begin position="104"/>
        <end position="128"/>
    </location>
</feature>
<evidence type="ECO:0000313" key="7">
    <source>
        <dbReference type="EMBL" id="SFZ98855.1"/>
    </source>
</evidence>
<evidence type="ECO:0000256" key="1">
    <source>
        <dbReference type="ARBA" id="ARBA00004141"/>
    </source>
</evidence>
<dbReference type="EMBL" id="FPKX01000064">
    <property type="protein sequence ID" value="SFZ98855.1"/>
    <property type="molecule type" value="Genomic_DNA"/>
</dbReference>
<name>A0A1W1EFP8_9ZZZZ</name>